<feature type="compositionally biased region" description="Low complexity" evidence="1">
    <location>
        <begin position="461"/>
        <end position="477"/>
    </location>
</feature>
<keyword evidence="3" id="KW-1185">Reference proteome</keyword>
<feature type="region of interest" description="Disordered" evidence="1">
    <location>
        <begin position="130"/>
        <end position="313"/>
    </location>
</feature>
<feature type="compositionally biased region" description="Gly residues" evidence="1">
    <location>
        <begin position="419"/>
        <end position="433"/>
    </location>
</feature>
<accession>A0A8J6A958</accession>
<name>A0A8J6A958_GALPY</name>
<dbReference type="AlphaFoldDB" id="A0A8J6A958"/>
<evidence type="ECO:0000256" key="1">
    <source>
        <dbReference type="SAM" id="MobiDB-lite"/>
    </source>
</evidence>
<feature type="region of interest" description="Disordered" evidence="1">
    <location>
        <begin position="352"/>
        <end position="399"/>
    </location>
</feature>
<organism evidence="2 3">
    <name type="scientific">Galemys pyrenaicus</name>
    <name type="common">Iberian desman</name>
    <name type="synonym">Pyrenean desman</name>
    <dbReference type="NCBI Taxonomy" id="202257"/>
    <lineage>
        <taxon>Eukaryota</taxon>
        <taxon>Metazoa</taxon>
        <taxon>Chordata</taxon>
        <taxon>Craniata</taxon>
        <taxon>Vertebrata</taxon>
        <taxon>Euteleostomi</taxon>
        <taxon>Mammalia</taxon>
        <taxon>Eutheria</taxon>
        <taxon>Laurasiatheria</taxon>
        <taxon>Eulipotyphla</taxon>
        <taxon>Talpidae</taxon>
        <taxon>Galemys</taxon>
    </lineage>
</organism>
<protein>
    <submittedName>
        <fullName evidence="2">Putative histone-lysine N-methyltransferase PRDM6</fullName>
    </submittedName>
</protein>
<evidence type="ECO:0000313" key="2">
    <source>
        <dbReference type="EMBL" id="KAG8516738.1"/>
    </source>
</evidence>
<proteinExistence type="predicted"/>
<feature type="region of interest" description="Disordered" evidence="1">
    <location>
        <begin position="415"/>
        <end position="477"/>
    </location>
</feature>
<feature type="compositionally biased region" description="Basic residues" evidence="1">
    <location>
        <begin position="218"/>
        <end position="230"/>
    </location>
</feature>
<dbReference type="Proteomes" id="UP000700334">
    <property type="component" value="Unassembled WGS sequence"/>
</dbReference>
<dbReference type="OrthoDB" id="9187576at2759"/>
<dbReference type="EMBL" id="JAGFMF010011668">
    <property type="protein sequence ID" value="KAG8516738.1"/>
    <property type="molecule type" value="Genomic_DNA"/>
</dbReference>
<feature type="compositionally biased region" description="Basic and acidic residues" evidence="1">
    <location>
        <begin position="146"/>
        <end position="159"/>
    </location>
</feature>
<comment type="caution">
    <text evidence="2">The sequence shown here is derived from an EMBL/GenBank/DDBJ whole genome shotgun (WGS) entry which is preliminary data.</text>
</comment>
<feature type="compositionally biased region" description="Low complexity" evidence="1">
    <location>
        <begin position="192"/>
        <end position="207"/>
    </location>
</feature>
<evidence type="ECO:0000313" key="3">
    <source>
        <dbReference type="Proteomes" id="UP000700334"/>
    </source>
</evidence>
<gene>
    <name evidence="2" type="ORF">J0S82_011598</name>
</gene>
<sequence>MICFRAVLLSNEEESGFEGLRVLALRGLGGDPVRPIRQGAILGLTPPRYRPSVSFQGATCPAPEPPPISRGFKLEVARSAGRLWLPAALQKKTEPGRTANPVRDTVHLPGRVRPPGCWARAEMRSGFCRLQDGGVERTPRKNTSGVERDNGEQETREAARAWSRGAGTRRRPAKQHSPAPSRAPRKGRNRQGRSAASGALAQSQGGLPAVGSLGRASRAAHGHVAHRGRSVSRTLAEAHARTRPPPAPSSQVRAARRALKVPSPGTGGWRSPLGAGGETVPPPGAGGQRGSGAEPLRLGSAPGAGGGRGLRPAAEFCEAPSRPAPTVQAATGGRGLGARLVHRAYPAPRRRFGENFAPRLSGREELPEPARGAEGAGSGSGDSAALEASDMLKPGDPSGSAFLKVDPAYLQHWQQLFPHGGGGGPLKGGGAAGPLGAQQPLQPPPPPERAEPPPDGLRPRPGSLSSAASTPASSTSASSASSCAAAAAAAALAGLSALPVAQLPVFAPLATAAVTAEPLPAKDLCLGAASGPGPAKCGGGGGGGGDGRGAARFRCSAEELDYYLYGQQRMEIIPLNQHTSDPNNRT</sequence>
<reference evidence="2" key="1">
    <citation type="journal article" date="2021" name="Evol. Appl.">
        <title>The genome of the Pyrenean desman and the effects of bottlenecks and inbreeding on the genomic landscape of an endangered species.</title>
        <authorList>
            <person name="Escoda L."/>
            <person name="Castresana J."/>
        </authorList>
    </citation>
    <scope>NUCLEOTIDE SEQUENCE</scope>
    <source>
        <strain evidence="2">IBE-C5619</strain>
    </source>
</reference>